<reference evidence="2" key="1">
    <citation type="submission" date="2020-06" db="EMBL/GenBank/DDBJ databases">
        <title>Unique genomic features of the anaerobic methanotrophic archaea.</title>
        <authorList>
            <person name="Chadwick G.L."/>
            <person name="Skennerton C.T."/>
            <person name="Laso-Perez R."/>
            <person name="Leu A.O."/>
            <person name="Speth D.R."/>
            <person name="Yu H."/>
            <person name="Morgan-Lang C."/>
            <person name="Hatzenpichler R."/>
            <person name="Goudeau D."/>
            <person name="Malmstrom R."/>
            <person name="Brazelton W.J."/>
            <person name="Woyke T."/>
            <person name="Hallam S.J."/>
            <person name="Tyson G.W."/>
            <person name="Wegener G."/>
            <person name="Boetius A."/>
            <person name="Orphan V."/>
        </authorList>
    </citation>
    <scope>NUCLEOTIDE SEQUENCE</scope>
</reference>
<dbReference type="EMBL" id="MT631274">
    <property type="protein sequence ID" value="QNO47753.1"/>
    <property type="molecule type" value="Genomic_DNA"/>
</dbReference>
<protein>
    <recommendedName>
        <fullName evidence="1">DUF112 domain-containing protein</fullName>
    </recommendedName>
</protein>
<accession>A0A7G9YIB9</accession>
<sequence>MLEMLALSVSIGFVLGLVSGLIPGIHTNNFALILLALSPAISEMGFSNIDIAAIILANSIAHTLLYVL</sequence>
<organism evidence="2">
    <name type="scientific">Candidatus Methanogaster sp. ANME-2c ERB4</name>
    <dbReference type="NCBI Taxonomy" id="2759911"/>
    <lineage>
        <taxon>Archaea</taxon>
        <taxon>Methanobacteriati</taxon>
        <taxon>Methanobacteriota</taxon>
        <taxon>Stenosarchaea group</taxon>
        <taxon>Methanomicrobia</taxon>
        <taxon>Methanosarcinales</taxon>
        <taxon>ANME-2 cluster</taxon>
        <taxon>Candidatus Methanogasteraceae</taxon>
        <taxon>Candidatus Methanogaster</taxon>
    </lineage>
</organism>
<dbReference type="InterPro" id="IPR002823">
    <property type="entry name" value="DUF112_TM"/>
</dbReference>
<feature type="domain" description="DUF112" evidence="1">
    <location>
        <begin position="8"/>
        <end position="64"/>
    </location>
</feature>
<proteinExistence type="predicted"/>
<dbReference type="AlphaFoldDB" id="A0A7G9YIB9"/>
<evidence type="ECO:0000259" key="1">
    <source>
        <dbReference type="Pfam" id="PF01970"/>
    </source>
</evidence>
<gene>
    <name evidence="2" type="ORF">FMEMAFBA_00011</name>
</gene>
<dbReference type="Pfam" id="PF01970">
    <property type="entry name" value="TctA"/>
    <property type="match status" value="1"/>
</dbReference>
<name>A0A7G9YIB9_9EURY</name>
<evidence type="ECO:0000313" key="2">
    <source>
        <dbReference type="EMBL" id="QNO47753.1"/>
    </source>
</evidence>